<keyword evidence="4" id="KW-0233">DNA recombination</keyword>
<dbReference type="CDD" id="cd01189">
    <property type="entry name" value="INT_ICEBs1_C_like"/>
    <property type="match status" value="1"/>
</dbReference>
<comment type="caution">
    <text evidence="6">The sequence shown here is derived from an EMBL/GenBank/DDBJ whole genome shotgun (WGS) entry which is preliminary data.</text>
</comment>
<proteinExistence type="inferred from homology"/>
<dbReference type="SUPFAM" id="SSF56349">
    <property type="entry name" value="DNA breaking-rejoining enzymes"/>
    <property type="match status" value="1"/>
</dbReference>
<evidence type="ECO:0000256" key="3">
    <source>
        <dbReference type="ARBA" id="ARBA00023125"/>
    </source>
</evidence>
<dbReference type="Gene3D" id="1.10.443.10">
    <property type="entry name" value="Intergrase catalytic core"/>
    <property type="match status" value="1"/>
</dbReference>
<evidence type="ECO:0000313" key="7">
    <source>
        <dbReference type="Proteomes" id="UP001183202"/>
    </source>
</evidence>
<evidence type="ECO:0000256" key="2">
    <source>
        <dbReference type="ARBA" id="ARBA00022908"/>
    </source>
</evidence>
<evidence type="ECO:0000313" key="6">
    <source>
        <dbReference type="EMBL" id="MDT0353282.1"/>
    </source>
</evidence>
<dbReference type="Proteomes" id="UP001183202">
    <property type="component" value="Unassembled WGS sequence"/>
</dbReference>
<dbReference type="InterPro" id="IPR002104">
    <property type="entry name" value="Integrase_catalytic"/>
</dbReference>
<dbReference type="InterPro" id="IPR053876">
    <property type="entry name" value="Phage_int_M"/>
</dbReference>
<keyword evidence="3" id="KW-0238">DNA-binding</keyword>
<sequence>MARPPLPLGTNGRIRVYRHGDSWRARTLYRDWDGTTRHVEKYARTQAAAERALIESLRDRHRSDAGALITPDTRVDVLAQAWWNEIEQGSHSPGTRRNYRDRLDRQVIPTLGRLRVRELTTGAIDRHLRVVRDKHGAGTAKLTRTVLSGMCGLAARYDALDRNPVREASAITRTTPRTAPQALTAAQATQLRAALTYDEKAIKRDLPDFVSMMLATGLRIGEVCAITWDCIDFDAATIRTGGIVVRVPGKGLQNKTTESSKVTPRLLRLPSWAVEMLRIRASHSVLSHDPLSHDPVFPAPLGNLRDPSNTQADLRDAFAAADFTWVTSHVLRKTVATLMDQAGLSARAAADQLGHAKPSMTSDRYFGRGVTDTGAADVLEALA</sequence>
<accession>A0ABU2NH58</accession>
<dbReference type="InterPro" id="IPR011010">
    <property type="entry name" value="DNA_brk_join_enz"/>
</dbReference>
<dbReference type="PANTHER" id="PTHR30629">
    <property type="entry name" value="PROPHAGE INTEGRASE"/>
    <property type="match status" value="1"/>
</dbReference>
<organism evidence="6 7">
    <name type="scientific">Pseudonocardia charpentierae</name>
    <dbReference type="NCBI Taxonomy" id="3075545"/>
    <lineage>
        <taxon>Bacteria</taxon>
        <taxon>Bacillati</taxon>
        <taxon>Actinomycetota</taxon>
        <taxon>Actinomycetes</taxon>
        <taxon>Pseudonocardiales</taxon>
        <taxon>Pseudonocardiaceae</taxon>
        <taxon>Pseudonocardia</taxon>
    </lineage>
</organism>
<feature type="domain" description="Tyr recombinase" evidence="5">
    <location>
        <begin position="178"/>
        <end position="380"/>
    </location>
</feature>
<evidence type="ECO:0000256" key="4">
    <source>
        <dbReference type="ARBA" id="ARBA00023172"/>
    </source>
</evidence>
<dbReference type="InterPro" id="IPR010998">
    <property type="entry name" value="Integrase_recombinase_N"/>
</dbReference>
<dbReference type="InterPro" id="IPR050808">
    <property type="entry name" value="Phage_Integrase"/>
</dbReference>
<evidence type="ECO:0000259" key="5">
    <source>
        <dbReference type="PROSITE" id="PS51898"/>
    </source>
</evidence>
<protein>
    <submittedName>
        <fullName evidence="6">Site-specific integrase</fullName>
    </submittedName>
</protein>
<dbReference type="PROSITE" id="PS51898">
    <property type="entry name" value="TYR_RECOMBINASE"/>
    <property type="match status" value="1"/>
</dbReference>
<keyword evidence="7" id="KW-1185">Reference proteome</keyword>
<reference evidence="7" key="1">
    <citation type="submission" date="2023-07" db="EMBL/GenBank/DDBJ databases">
        <title>30 novel species of actinomycetes from the DSMZ collection.</title>
        <authorList>
            <person name="Nouioui I."/>
        </authorList>
    </citation>
    <scope>NUCLEOTIDE SEQUENCE [LARGE SCALE GENOMIC DNA]</scope>
    <source>
        <strain evidence="7">DSM 45834</strain>
    </source>
</reference>
<dbReference type="PANTHER" id="PTHR30629:SF2">
    <property type="entry name" value="PROPHAGE INTEGRASE INTS-RELATED"/>
    <property type="match status" value="1"/>
</dbReference>
<keyword evidence="2" id="KW-0229">DNA integration</keyword>
<dbReference type="InterPro" id="IPR013762">
    <property type="entry name" value="Integrase-like_cat_sf"/>
</dbReference>
<dbReference type="Pfam" id="PF22022">
    <property type="entry name" value="Phage_int_M"/>
    <property type="match status" value="1"/>
</dbReference>
<evidence type="ECO:0000256" key="1">
    <source>
        <dbReference type="ARBA" id="ARBA00008857"/>
    </source>
</evidence>
<dbReference type="EMBL" id="JAVREJ010000029">
    <property type="protein sequence ID" value="MDT0353282.1"/>
    <property type="molecule type" value="Genomic_DNA"/>
</dbReference>
<name>A0ABU2NH58_9PSEU</name>
<gene>
    <name evidence="6" type="ORF">RM445_27595</name>
</gene>
<dbReference type="Gene3D" id="1.10.150.130">
    <property type="match status" value="1"/>
</dbReference>
<dbReference type="Pfam" id="PF00589">
    <property type="entry name" value="Phage_integrase"/>
    <property type="match status" value="1"/>
</dbReference>
<comment type="similarity">
    <text evidence="1">Belongs to the 'phage' integrase family.</text>
</comment>